<dbReference type="PANTHER" id="PTHR43610:SF1">
    <property type="entry name" value="N-ACETYLTRANSFERASE DOMAIN-CONTAINING PROTEIN"/>
    <property type="match status" value="1"/>
</dbReference>
<feature type="domain" description="N-acetyltransferase" evidence="1">
    <location>
        <begin position="13"/>
        <end position="171"/>
    </location>
</feature>
<dbReference type="EMBL" id="QUBQ01000001">
    <property type="protein sequence ID" value="REK76944.1"/>
    <property type="molecule type" value="Genomic_DNA"/>
</dbReference>
<proteinExistence type="predicted"/>
<sequence>MLTPVTLQGEIIRLEPMTIQHADELYTAAMEDRSTFSYTNVPASVEEAQAYIQGALSGWEAGRMLPFVVRHMATDRIIGATRFLDLEVFTWPPPWPPGVAKGISPSDENPPTVAEIGSTWYAASAQRTGVNTECKLLMLTYAFEVWGSVRVTLKTDARNMRSRQAIERVGALYEGVRRAHVPASHGGIRDTAYFSILAEEWQAVQSNLLERLQRG</sequence>
<dbReference type="GO" id="GO:0016747">
    <property type="term" value="F:acyltransferase activity, transferring groups other than amino-acyl groups"/>
    <property type="evidence" value="ECO:0007669"/>
    <property type="project" value="InterPro"/>
</dbReference>
<evidence type="ECO:0000259" key="1">
    <source>
        <dbReference type="Pfam" id="PF13302"/>
    </source>
</evidence>
<dbReference type="PANTHER" id="PTHR43610">
    <property type="entry name" value="BLL6696 PROTEIN"/>
    <property type="match status" value="1"/>
</dbReference>
<accession>A0A371PL64</accession>
<gene>
    <name evidence="2" type="ORF">DX130_08010</name>
</gene>
<dbReference type="InterPro" id="IPR016181">
    <property type="entry name" value="Acyl_CoA_acyltransferase"/>
</dbReference>
<dbReference type="InterPro" id="IPR000182">
    <property type="entry name" value="GNAT_dom"/>
</dbReference>
<dbReference type="Gene3D" id="3.40.630.30">
    <property type="match status" value="1"/>
</dbReference>
<dbReference type="SUPFAM" id="SSF55729">
    <property type="entry name" value="Acyl-CoA N-acyltransferases (Nat)"/>
    <property type="match status" value="1"/>
</dbReference>
<reference evidence="2 3" key="1">
    <citation type="submission" date="2018-08" db="EMBL/GenBank/DDBJ databases">
        <title>Paenibacillus sp. M4BSY-1, whole genome shotgun sequence.</title>
        <authorList>
            <person name="Tuo L."/>
        </authorList>
    </citation>
    <scope>NUCLEOTIDE SEQUENCE [LARGE SCALE GENOMIC DNA]</scope>
    <source>
        <strain evidence="2 3">M4BSY-1</strain>
    </source>
</reference>
<dbReference type="Proteomes" id="UP000261905">
    <property type="component" value="Unassembled WGS sequence"/>
</dbReference>
<dbReference type="OrthoDB" id="9795199at2"/>
<dbReference type="AlphaFoldDB" id="A0A371PL64"/>
<evidence type="ECO:0000313" key="3">
    <source>
        <dbReference type="Proteomes" id="UP000261905"/>
    </source>
</evidence>
<comment type="caution">
    <text evidence="2">The sequence shown here is derived from an EMBL/GenBank/DDBJ whole genome shotgun (WGS) entry which is preliminary data.</text>
</comment>
<organism evidence="2 3">
    <name type="scientific">Paenibacillus paeoniae</name>
    <dbReference type="NCBI Taxonomy" id="2292705"/>
    <lineage>
        <taxon>Bacteria</taxon>
        <taxon>Bacillati</taxon>
        <taxon>Bacillota</taxon>
        <taxon>Bacilli</taxon>
        <taxon>Bacillales</taxon>
        <taxon>Paenibacillaceae</taxon>
        <taxon>Paenibacillus</taxon>
    </lineage>
</organism>
<dbReference type="Pfam" id="PF13302">
    <property type="entry name" value="Acetyltransf_3"/>
    <property type="match status" value="1"/>
</dbReference>
<dbReference type="RefSeq" id="WP_116044208.1">
    <property type="nucleotide sequence ID" value="NZ_QUBQ01000001.1"/>
</dbReference>
<protein>
    <submittedName>
        <fullName evidence="2">N-acetyltransferase</fullName>
    </submittedName>
</protein>
<keyword evidence="2" id="KW-0808">Transferase</keyword>
<keyword evidence="3" id="KW-1185">Reference proteome</keyword>
<evidence type="ECO:0000313" key="2">
    <source>
        <dbReference type="EMBL" id="REK76944.1"/>
    </source>
</evidence>
<name>A0A371PL64_9BACL</name>